<dbReference type="InterPro" id="IPR031919">
    <property type="entry name" value="Fucosidase_C"/>
</dbReference>
<dbReference type="Gene3D" id="2.60.40.1180">
    <property type="entry name" value="Golgi alpha-mannosidase II"/>
    <property type="match status" value="1"/>
</dbReference>
<evidence type="ECO:0000256" key="4">
    <source>
        <dbReference type="ARBA" id="ARBA00022729"/>
    </source>
</evidence>
<dbReference type="STRING" id="418985.A0A1V9WYS3"/>
<dbReference type="EC" id="3.2.1.51" evidence="3"/>
<feature type="domain" description="Glycoside hydrolase family 29 N-terminal" evidence="11">
    <location>
        <begin position="31"/>
        <end position="367"/>
    </location>
</feature>
<name>A0A1V9WYS3_9ACAR</name>
<dbReference type="InterPro" id="IPR017853">
    <property type="entry name" value="GH"/>
</dbReference>
<protein>
    <recommendedName>
        <fullName evidence="8">Putative alpha-L-fucosidase</fullName>
        <ecNumber evidence="3">3.2.1.51</ecNumber>
    </recommendedName>
    <alternativeName>
        <fullName evidence="9">Alpha-L-fucoside fucohydrolase</fullName>
    </alternativeName>
</protein>
<evidence type="ECO:0000259" key="12">
    <source>
        <dbReference type="Pfam" id="PF16757"/>
    </source>
</evidence>
<dbReference type="InterPro" id="IPR000933">
    <property type="entry name" value="Glyco_hydro_29"/>
</dbReference>
<evidence type="ECO:0000259" key="11">
    <source>
        <dbReference type="Pfam" id="PF01120"/>
    </source>
</evidence>
<dbReference type="InterPro" id="IPR057739">
    <property type="entry name" value="Glyco_hydro_29_N"/>
</dbReference>
<dbReference type="GO" id="GO:0005764">
    <property type="term" value="C:lysosome"/>
    <property type="evidence" value="ECO:0007669"/>
    <property type="project" value="TreeGrafter"/>
</dbReference>
<reference evidence="13 14" key="1">
    <citation type="journal article" date="2017" name="Gigascience">
        <title>Draft genome of the honey bee ectoparasitic mite, Tropilaelaps mercedesae, is shaped by the parasitic life history.</title>
        <authorList>
            <person name="Dong X."/>
            <person name="Armstrong S.D."/>
            <person name="Xia D."/>
            <person name="Makepeace B.L."/>
            <person name="Darby A.C."/>
            <person name="Kadowaki T."/>
        </authorList>
    </citation>
    <scope>NUCLEOTIDE SEQUENCE [LARGE SCALE GENOMIC DNA]</scope>
    <source>
        <strain evidence="13">Wuxi-XJTLU</strain>
    </source>
</reference>
<evidence type="ECO:0000256" key="7">
    <source>
        <dbReference type="ARBA" id="ARBA00023295"/>
    </source>
</evidence>
<keyword evidence="5 10" id="KW-0378">Hydrolase</keyword>
<accession>A0A1V9WYS3</accession>
<dbReference type="InterPro" id="IPR016286">
    <property type="entry name" value="FUC_metazoa-typ"/>
</dbReference>
<sequence length="469" mass="53996">MRVSKALAHSCIAAALLKLAVAHNFMAWSPTERRFTPDWNSLDTRVPPEWYDEAKIGIFIHWGVFSVPAYVSEWFWWYWQGDSPKTEVVRFMKTNYPPKWTYADFARDFTAEFFDADEWAQLFKASGARYVVLTAKHHEGFTLWPSSTSFNWNALDVGPRRDIVGELEKAIRATGSVHFGLYHSLFEWFNREWKQDKSNGFKTATYAMKKALPELYEIVNRYKPEIIWSDGDAGAPDTYWNSTGFLAWLYNDSPVKDTVLVNDRWGFGASCRHGDFYNCDDRFNPGYTLPHKWENAFTLDVLSWGYRRTMSSNEILTIEELLTNIVSTVATNGNALINIGPRKDGTIPVVFQERLRQMGYWLSINGEAIYGTRPWSSAKDGVNTGVWYTENVKTNSLYAHIIKWPEDNKLALRYVNTTLPTFKISMLGTNGVDLRFKADVNGTVVFLPAPTPADTARWLWVLKLEFFKS</sequence>
<dbReference type="SMART" id="SM00812">
    <property type="entry name" value="Alpha_L_fucos"/>
    <property type="match status" value="1"/>
</dbReference>
<keyword evidence="14" id="KW-1185">Reference proteome</keyword>
<evidence type="ECO:0000256" key="10">
    <source>
        <dbReference type="PIRNR" id="PIRNR001092"/>
    </source>
</evidence>
<feature type="signal peptide" evidence="10">
    <location>
        <begin position="1"/>
        <end position="22"/>
    </location>
</feature>
<evidence type="ECO:0000256" key="1">
    <source>
        <dbReference type="ARBA" id="ARBA00004071"/>
    </source>
</evidence>
<comment type="function">
    <text evidence="1">Alpha-L-fucosidase is responsible for hydrolyzing the alpha-1,6-linked fucose joined to the reducing-end N-acetylglucosamine of the carbohydrate moieties of glycoproteins.</text>
</comment>
<dbReference type="FunFam" id="3.20.20.80:FF:000027">
    <property type="entry name" value="Alpha-L-fucosidase"/>
    <property type="match status" value="1"/>
</dbReference>
<evidence type="ECO:0000256" key="8">
    <source>
        <dbReference type="ARBA" id="ARBA00074133"/>
    </source>
</evidence>
<organism evidence="13 14">
    <name type="scientific">Tropilaelaps mercedesae</name>
    <dbReference type="NCBI Taxonomy" id="418985"/>
    <lineage>
        <taxon>Eukaryota</taxon>
        <taxon>Metazoa</taxon>
        <taxon>Ecdysozoa</taxon>
        <taxon>Arthropoda</taxon>
        <taxon>Chelicerata</taxon>
        <taxon>Arachnida</taxon>
        <taxon>Acari</taxon>
        <taxon>Parasitiformes</taxon>
        <taxon>Mesostigmata</taxon>
        <taxon>Gamasina</taxon>
        <taxon>Dermanyssoidea</taxon>
        <taxon>Laelapidae</taxon>
        <taxon>Tropilaelaps</taxon>
    </lineage>
</organism>
<dbReference type="OrthoDB" id="6039950at2759"/>
<dbReference type="Pfam" id="PF01120">
    <property type="entry name" value="Alpha_L_fucos"/>
    <property type="match status" value="1"/>
</dbReference>
<evidence type="ECO:0000256" key="6">
    <source>
        <dbReference type="ARBA" id="ARBA00023180"/>
    </source>
</evidence>
<dbReference type="InterPro" id="IPR013780">
    <property type="entry name" value="Glyco_hydro_b"/>
</dbReference>
<dbReference type="Gene3D" id="3.20.20.80">
    <property type="entry name" value="Glycosidases"/>
    <property type="match status" value="1"/>
</dbReference>
<dbReference type="PRINTS" id="PR00741">
    <property type="entry name" value="GLHYDRLASE29"/>
</dbReference>
<evidence type="ECO:0000313" key="13">
    <source>
        <dbReference type="EMBL" id="OQR66410.1"/>
    </source>
</evidence>
<dbReference type="GO" id="GO:0016139">
    <property type="term" value="P:glycoside catabolic process"/>
    <property type="evidence" value="ECO:0007669"/>
    <property type="project" value="TreeGrafter"/>
</dbReference>
<proteinExistence type="inferred from homology"/>
<dbReference type="EMBL" id="MNPL01032561">
    <property type="protein sequence ID" value="OQR66410.1"/>
    <property type="molecule type" value="Genomic_DNA"/>
</dbReference>
<dbReference type="SUPFAM" id="SSF51445">
    <property type="entry name" value="(Trans)glycosidases"/>
    <property type="match status" value="1"/>
</dbReference>
<feature type="domain" description="Alpha-L-fucosidase C-terminal" evidence="12">
    <location>
        <begin position="379"/>
        <end position="465"/>
    </location>
</feature>
<dbReference type="AlphaFoldDB" id="A0A1V9WYS3"/>
<evidence type="ECO:0000256" key="3">
    <source>
        <dbReference type="ARBA" id="ARBA00012662"/>
    </source>
</evidence>
<feature type="chain" id="PRO_5016196847" description="Putative alpha-L-fucosidase" evidence="10">
    <location>
        <begin position="23"/>
        <end position="469"/>
    </location>
</feature>
<keyword evidence="7 10" id="KW-0326">Glycosidase</keyword>
<evidence type="ECO:0000256" key="2">
    <source>
        <dbReference type="ARBA" id="ARBA00007951"/>
    </source>
</evidence>
<dbReference type="Proteomes" id="UP000192247">
    <property type="component" value="Unassembled WGS sequence"/>
</dbReference>
<dbReference type="PANTHER" id="PTHR10030">
    <property type="entry name" value="ALPHA-L-FUCOSIDASE"/>
    <property type="match status" value="1"/>
</dbReference>
<gene>
    <name evidence="13" type="ORF">BIW11_14177</name>
</gene>
<dbReference type="FunCoup" id="A0A1V9WYS3">
    <property type="interactions" value="121"/>
</dbReference>
<dbReference type="GO" id="GO:0006004">
    <property type="term" value="P:fucose metabolic process"/>
    <property type="evidence" value="ECO:0007669"/>
    <property type="project" value="InterPro"/>
</dbReference>
<evidence type="ECO:0000256" key="9">
    <source>
        <dbReference type="ARBA" id="ARBA00081661"/>
    </source>
</evidence>
<dbReference type="PANTHER" id="PTHR10030:SF37">
    <property type="entry name" value="ALPHA-L-FUCOSIDASE-RELATED"/>
    <property type="match status" value="1"/>
</dbReference>
<keyword evidence="4 10" id="KW-0732">Signal</keyword>
<comment type="caution">
    <text evidence="13">The sequence shown here is derived from an EMBL/GenBank/DDBJ whole genome shotgun (WGS) entry which is preliminary data.</text>
</comment>
<dbReference type="Pfam" id="PF16757">
    <property type="entry name" value="Fucosidase_C"/>
    <property type="match status" value="1"/>
</dbReference>
<dbReference type="PIRSF" id="PIRSF001092">
    <property type="entry name" value="Alpha-L-fucosidase"/>
    <property type="match status" value="1"/>
</dbReference>
<comment type="similarity">
    <text evidence="2 10">Belongs to the glycosyl hydrolase 29 family.</text>
</comment>
<dbReference type="InParanoid" id="A0A1V9WYS3"/>
<evidence type="ECO:0000313" key="14">
    <source>
        <dbReference type="Proteomes" id="UP000192247"/>
    </source>
</evidence>
<keyword evidence="6" id="KW-0325">Glycoprotein</keyword>
<evidence type="ECO:0000256" key="5">
    <source>
        <dbReference type="ARBA" id="ARBA00022801"/>
    </source>
</evidence>
<dbReference type="GO" id="GO:0004560">
    <property type="term" value="F:alpha-L-fucosidase activity"/>
    <property type="evidence" value="ECO:0007669"/>
    <property type="project" value="UniProtKB-EC"/>
</dbReference>